<keyword evidence="2" id="KW-1185">Reference proteome</keyword>
<accession>A0A498KUX2</accession>
<sequence length="163" mass="18033">MSAVEVYQQVLDAVDFYEYLGLTFVEAKTDEDICRMQIPDAETLRTPVGHVHGGVLTSVMDMAGLFAVWREYGTPGGKAYTTAMDVSFEKSATQGVTAHAVVRDRTTSSERDELAIEVELFELPDTHEFGMPYDPENDPESTLVARSRVEFVMLDDRAVASTA</sequence>
<organism evidence="1 2">
    <name type="scientific">Halorientalis pallida</name>
    <dbReference type="NCBI Taxonomy" id="2479928"/>
    <lineage>
        <taxon>Archaea</taxon>
        <taxon>Methanobacteriati</taxon>
        <taxon>Methanobacteriota</taxon>
        <taxon>Stenosarchaea group</taxon>
        <taxon>Halobacteria</taxon>
        <taxon>Halobacteriales</taxon>
        <taxon>Haloarculaceae</taxon>
        <taxon>Halorientalis</taxon>
    </lineage>
</organism>
<dbReference type="InterPro" id="IPR029069">
    <property type="entry name" value="HotDog_dom_sf"/>
</dbReference>
<dbReference type="EMBL" id="RDFA01000005">
    <property type="protein sequence ID" value="RXK48044.1"/>
    <property type="molecule type" value="Genomic_DNA"/>
</dbReference>
<dbReference type="Proteomes" id="UP000289691">
    <property type="component" value="Unassembled WGS sequence"/>
</dbReference>
<dbReference type="Gene3D" id="3.10.129.10">
    <property type="entry name" value="Hotdog Thioesterase"/>
    <property type="match status" value="1"/>
</dbReference>
<name>A0A498KUX2_9EURY</name>
<dbReference type="CDD" id="cd03443">
    <property type="entry name" value="PaaI_thioesterase"/>
    <property type="match status" value="1"/>
</dbReference>
<dbReference type="InterPro" id="IPR003736">
    <property type="entry name" value="PAAI_dom"/>
</dbReference>
<evidence type="ECO:0000313" key="1">
    <source>
        <dbReference type="EMBL" id="RXK48044.1"/>
    </source>
</evidence>
<reference evidence="1 2" key="1">
    <citation type="submission" date="2019-01" db="EMBL/GenBank/DDBJ databases">
        <title>Halorientalis sp. F13-25 a new haloarchaeum isolated from hypersaline water.</title>
        <authorList>
            <person name="Ana D.-V."/>
            <person name="Cristina S.-P."/>
            <person name="Antonio V."/>
        </authorList>
    </citation>
    <scope>NUCLEOTIDE SEQUENCE [LARGE SCALE GENOMIC DNA]</scope>
    <source>
        <strain evidence="1 2">F13-25</strain>
    </source>
</reference>
<dbReference type="RefSeq" id="WP_129069897.1">
    <property type="nucleotide sequence ID" value="NZ_CP187156.1"/>
</dbReference>
<comment type="caution">
    <text evidence="1">The sequence shown here is derived from an EMBL/GenBank/DDBJ whole genome shotgun (WGS) entry which is preliminary data.</text>
</comment>
<dbReference type="SUPFAM" id="SSF54637">
    <property type="entry name" value="Thioesterase/thiol ester dehydrase-isomerase"/>
    <property type="match status" value="1"/>
</dbReference>
<dbReference type="InterPro" id="IPR027961">
    <property type="entry name" value="DUF4442"/>
</dbReference>
<dbReference type="Pfam" id="PF14539">
    <property type="entry name" value="DUF4442"/>
    <property type="match status" value="1"/>
</dbReference>
<evidence type="ECO:0000313" key="2">
    <source>
        <dbReference type="Proteomes" id="UP000289691"/>
    </source>
</evidence>
<proteinExistence type="predicted"/>
<gene>
    <name evidence="1" type="ORF">EAF64_15560</name>
</gene>
<dbReference type="NCBIfam" id="TIGR00369">
    <property type="entry name" value="unchar_dom_1"/>
    <property type="match status" value="1"/>
</dbReference>
<protein>
    <submittedName>
        <fullName evidence="1">PaaI family thioesterase</fullName>
    </submittedName>
</protein>
<dbReference type="AlphaFoldDB" id="A0A498KUX2"/>